<evidence type="ECO:0000313" key="3">
    <source>
        <dbReference type="Proteomes" id="UP001189429"/>
    </source>
</evidence>
<comment type="caution">
    <text evidence="2">The sequence shown here is derived from an EMBL/GenBank/DDBJ whole genome shotgun (WGS) entry which is preliminary data.</text>
</comment>
<evidence type="ECO:0000256" key="1">
    <source>
        <dbReference type="SAM" id="MobiDB-lite"/>
    </source>
</evidence>
<feature type="compositionally biased region" description="Basic residues" evidence="1">
    <location>
        <begin position="394"/>
        <end position="412"/>
    </location>
</feature>
<dbReference type="Proteomes" id="UP001189429">
    <property type="component" value="Unassembled WGS sequence"/>
</dbReference>
<feature type="region of interest" description="Disordered" evidence="1">
    <location>
        <begin position="1"/>
        <end position="40"/>
    </location>
</feature>
<keyword evidence="3" id="KW-1185">Reference proteome</keyword>
<name>A0ABN9TEM4_9DINO</name>
<evidence type="ECO:0000313" key="2">
    <source>
        <dbReference type="EMBL" id="CAK0844251.1"/>
    </source>
</evidence>
<proteinExistence type="predicted"/>
<gene>
    <name evidence="2" type="ORF">PCOR1329_LOCUS38392</name>
</gene>
<reference evidence="2" key="1">
    <citation type="submission" date="2023-10" db="EMBL/GenBank/DDBJ databases">
        <authorList>
            <person name="Chen Y."/>
            <person name="Shah S."/>
            <person name="Dougan E. K."/>
            <person name="Thang M."/>
            <person name="Chan C."/>
        </authorList>
    </citation>
    <scope>NUCLEOTIDE SEQUENCE [LARGE SCALE GENOMIC DNA]</scope>
</reference>
<sequence>MWWSRAAQRSSVPPAGSQPEYLVNSTRTRGRAPTTPLGTSRRCSTALASLHRPTSARSWCSALTLTRPSRRIEVDPSTGLNRFALEPDAVNHTLWAACQETHSALAWQLEQGALLSLLALQSGDQSSEQATLLKEQLQEAASEVSDRLLGTTGGVGLAARALQRAQRLAELVDPSTAPAPVDGSGHLPVSLQDLASAIESLAEAAQEAPCSGAATDWATLHGKVVDELTQQAEVSAAVNASSLLDPAGFDYAQRATEAVAVGAAVALQAGALAALAEFNCLARYDPFNAAIREGDLSDLQTAAYTLLQRLCAALPLPAVGTAASAPVQEDVSPSASRRQPRPCSLPIAPRRCSCCLWTSVAACSTPRRTWLPRSARTPRRGGGDPRGRRPGLSVHRRRAAAHLRGRNRLSPT</sequence>
<protein>
    <submittedName>
        <fullName evidence="2">Uncharacterized protein</fullName>
    </submittedName>
</protein>
<organism evidence="2 3">
    <name type="scientific">Prorocentrum cordatum</name>
    <dbReference type="NCBI Taxonomy" id="2364126"/>
    <lineage>
        <taxon>Eukaryota</taxon>
        <taxon>Sar</taxon>
        <taxon>Alveolata</taxon>
        <taxon>Dinophyceae</taxon>
        <taxon>Prorocentrales</taxon>
        <taxon>Prorocentraceae</taxon>
        <taxon>Prorocentrum</taxon>
    </lineage>
</organism>
<accession>A0ABN9TEM4</accession>
<dbReference type="EMBL" id="CAUYUJ010014649">
    <property type="protein sequence ID" value="CAK0844251.1"/>
    <property type="molecule type" value="Genomic_DNA"/>
</dbReference>
<feature type="region of interest" description="Disordered" evidence="1">
    <location>
        <begin position="372"/>
        <end position="412"/>
    </location>
</feature>